<sequence length="84" mass="10238">MGIESFLNRVFLDRAKARVLYYNKILYIRFFLLFEICLTGWQCIIYMHKKFALLKLKQIFLLMIVSFFLMHIHFIIFIVARKAL</sequence>
<protein>
    <submittedName>
        <fullName evidence="2">Uncharacterized protein</fullName>
    </submittedName>
</protein>
<dbReference type="InParanoid" id="A0A1I1XSI2"/>
<keyword evidence="3" id="KW-1185">Reference proteome</keyword>
<dbReference type="AlphaFoldDB" id="A0A1I1XSI2"/>
<keyword evidence="1" id="KW-0472">Membrane</keyword>
<feature type="transmembrane region" description="Helical" evidence="1">
    <location>
        <begin position="59"/>
        <end position="80"/>
    </location>
</feature>
<accession>A0A1I1XSI2</accession>
<dbReference type="Proteomes" id="UP000181976">
    <property type="component" value="Unassembled WGS sequence"/>
</dbReference>
<proteinExistence type="predicted"/>
<keyword evidence="1" id="KW-0812">Transmembrane</keyword>
<keyword evidence="1" id="KW-1133">Transmembrane helix</keyword>
<name>A0A1I1XSI2_9BACT</name>
<reference evidence="2 3" key="1">
    <citation type="submission" date="2016-10" db="EMBL/GenBank/DDBJ databases">
        <authorList>
            <person name="de Groot N.N."/>
        </authorList>
    </citation>
    <scope>NUCLEOTIDE SEQUENCE [LARGE SCALE GENOMIC DNA]</scope>
    <source>
        <strain evidence="2 3">DSM 19012</strain>
    </source>
</reference>
<evidence type="ECO:0000256" key="1">
    <source>
        <dbReference type="SAM" id="Phobius"/>
    </source>
</evidence>
<organism evidence="2 3">
    <name type="scientific">Thermophagus xiamenensis</name>
    <dbReference type="NCBI Taxonomy" id="385682"/>
    <lineage>
        <taxon>Bacteria</taxon>
        <taxon>Pseudomonadati</taxon>
        <taxon>Bacteroidota</taxon>
        <taxon>Bacteroidia</taxon>
        <taxon>Marinilabiliales</taxon>
        <taxon>Marinilabiliaceae</taxon>
        <taxon>Thermophagus</taxon>
    </lineage>
</organism>
<evidence type="ECO:0000313" key="2">
    <source>
        <dbReference type="EMBL" id="SFE08763.1"/>
    </source>
</evidence>
<gene>
    <name evidence="2" type="ORF">SAMN05444380_106101</name>
</gene>
<dbReference type="EMBL" id="FONA01000006">
    <property type="protein sequence ID" value="SFE08763.1"/>
    <property type="molecule type" value="Genomic_DNA"/>
</dbReference>
<evidence type="ECO:0000313" key="3">
    <source>
        <dbReference type="Proteomes" id="UP000181976"/>
    </source>
</evidence>
<feature type="transmembrane region" description="Helical" evidence="1">
    <location>
        <begin position="26"/>
        <end position="47"/>
    </location>
</feature>